<evidence type="ECO:0000313" key="2">
    <source>
        <dbReference type="Proteomes" id="UP000439903"/>
    </source>
</evidence>
<proteinExistence type="predicted"/>
<dbReference type="OrthoDB" id="2385084at2759"/>
<organism evidence="1 2">
    <name type="scientific">Gigaspora margarita</name>
    <dbReference type="NCBI Taxonomy" id="4874"/>
    <lineage>
        <taxon>Eukaryota</taxon>
        <taxon>Fungi</taxon>
        <taxon>Fungi incertae sedis</taxon>
        <taxon>Mucoromycota</taxon>
        <taxon>Glomeromycotina</taxon>
        <taxon>Glomeromycetes</taxon>
        <taxon>Diversisporales</taxon>
        <taxon>Gigasporaceae</taxon>
        <taxon>Gigaspora</taxon>
    </lineage>
</organism>
<dbReference type="Proteomes" id="UP000439903">
    <property type="component" value="Unassembled WGS sequence"/>
</dbReference>
<reference evidence="1 2" key="1">
    <citation type="journal article" date="2019" name="Environ. Microbiol.">
        <title>At the nexus of three kingdoms: the genome of the mycorrhizal fungus Gigaspora margarita provides insights into plant, endobacterial and fungal interactions.</title>
        <authorList>
            <person name="Venice F."/>
            <person name="Ghignone S."/>
            <person name="Salvioli di Fossalunga A."/>
            <person name="Amselem J."/>
            <person name="Novero M."/>
            <person name="Xianan X."/>
            <person name="Sedzielewska Toro K."/>
            <person name="Morin E."/>
            <person name="Lipzen A."/>
            <person name="Grigoriev I.V."/>
            <person name="Henrissat B."/>
            <person name="Martin F.M."/>
            <person name="Bonfante P."/>
        </authorList>
    </citation>
    <scope>NUCLEOTIDE SEQUENCE [LARGE SCALE GENOMIC DNA]</scope>
    <source>
        <strain evidence="1 2">BEG34</strain>
    </source>
</reference>
<comment type="caution">
    <text evidence="1">The sequence shown here is derived from an EMBL/GenBank/DDBJ whole genome shotgun (WGS) entry which is preliminary data.</text>
</comment>
<name>A0A8H4A2T1_GIGMA</name>
<accession>A0A8H4A2T1</accession>
<dbReference type="EMBL" id="WTPW01002076">
    <property type="protein sequence ID" value="KAF0399000.1"/>
    <property type="molecule type" value="Genomic_DNA"/>
</dbReference>
<evidence type="ECO:0000313" key="1">
    <source>
        <dbReference type="EMBL" id="KAF0399000.1"/>
    </source>
</evidence>
<sequence>MAIKEIEEMAEKEHFANEYQRRRFIDLVTQWNTKYEDHMKEGKNSWIGVDLKEIRFFPNGRSIFCRPVDRRNRISLIFRYNINAICLGLEYMHYEIVIPLHEILGLDRIKELEIEVSLKKHFIRVYYHNSHKGYKRFCRYYASTFIKDPTRGALQRVEKIVLKLSDFVNPALVIMVIDAIKKNIPEKKEINRVWKYNVSSKKTEHLFLNKMLEIICVILIGHLTITFPYKGTINDIFDHIQKTLGIRLDFHQIRYTNVVGDLIDLKSEEDWRVAKWEAVRWHNGKMVLQIGNYL</sequence>
<gene>
    <name evidence="1" type="ORF">F8M41_009806</name>
</gene>
<keyword evidence="2" id="KW-1185">Reference proteome</keyword>
<dbReference type="AlphaFoldDB" id="A0A8H4A2T1"/>
<protein>
    <submittedName>
        <fullName evidence="1">Uncharacterized protein</fullName>
    </submittedName>
</protein>